<dbReference type="InterPro" id="IPR034660">
    <property type="entry name" value="DinB/YfiT-like"/>
</dbReference>
<evidence type="ECO:0000313" key="1">
    <source>
        <dbReference type="EMBL" id="SDD82560.1"/>
    </source>
</evidence>
<dbReference type="STRING" id="675864.SAMN04489747_1832"/>
<dbReference type="SUPFAM" id="SSF109854">
    <property type="entry name" value="DinB/YfiT-like putative metalloenzymes"/>
    <property type="match status" value="1"/>
</dbReference>
<protein>
    <recommendedName>
        <fullName evidence="3">DinB superfamily protein</fullName>
    </recommendedName>
</protein>
<dbReference type="Gene3D" id="1.20.120.450">
    <property type="entry name" value="dinb family like domain"/>
    <property type="match status" value="1"/>
</dbReference>
<evidence type="ECO:0000313" key="2">
    <source>
        <dbReference type="Proteomes" id="UP000198546"/>
    </source>
</evidence>
<dbReference type="EMBL" id="LT629688">
    <property type="protein sequence ID" value="SDD82560.1"/>
    <property type="molecule type" value="Genomic_DNA"/>
</dbReference>
<dbReference type="InterPro" id="IPR007061">
    <property type="entry name" value="MST-like"/>
</dbReference>
<dbReference type="Pfam" id="PF04978">
    <property type="entry name" value="MST"/>
    <property type="match status" value="1"/>
</dbReference>
<reference evidence="1 2" key="1">
    <citation type="submission" date="2016-10" db="EMBL/GenBank/DDBJ databases">
        <authorList>
            <person name="de Groot N.N."/>
        </authorList>
    </citation>
    <scope>NUCLEOTIDE SEQUENCE [LARGE SCALE GENOMIC DNA]</scope>
    <source>
        <strain evidence="1 2">MON 2.2</strain>
    </source>
</reference>
<name>A0A1G6XWR9_9ACTN</name>
<dbReference type="AlphaFoldDB" id="A0A1G6XWR9"/>
<evidence type="ECO:0008006" key="3">
    <source>
        <dbReference type="Google" id="ProtNLM"/>
    </source>
</evidence>
<dbReference type="OrthoDB" id="4548523at2"/>
<sequence length="177" mass="19197">MSAPPDPIELRPGGADEAATLVGYLAFLRSQVTTAVLSLDPVVQRRSRLPSGWSPLELLSHLLHMERRWFLWGFGAEPVGRPWGDLDVDDPDAVGGARWHVPDDVDAAGLVARLDEVAAATEVVLSSTPLEQRARTGGRFADEQDAPTLRAIAFHVLHEYARHAGHLDIAVELAEGT</sequence>
<dbReference type="Proteomes" id="UP000198546">
    <property type="component" value="Chromosome i"/>
</dbReference>
<organism evidence="1 2">
    <name type="scientific">Auraticoccus monumenti</name>
    <dbReference type="NCBI Taxonomy" id="675864"/>
    <lineage>
        <taxon>Bacteria</taxon>
        <taxon>Bacillati</taxon>
        <taxon>Actinomycetota</taxon>
        <taxon>Actinomycetes</taxon>
        <taxon>Propionibacteriales</taxon>
        <taxon>Propionibacteriaceae</taxon>
        <taxon>Auraticoccus</taxon>
    </lineage>
</organism>
<proteinExistence type="predicted"/>
<keyword evidence="2" id="KW-1185">Reference proteome</keyword>
<accession>A0A1G6XWR9</accession>
<dbReference type="RefSeq" id="WP_090592577.1">
    <property type="nucleotide sequence ID" value="NZ_LT629688.1"/>
</dbReference>
<gene>
    <name evidence="1" type="ORF">SAMN04489747_1832</name>
</gene>